<keyword evidence="1" id="KW-0862">Zinc</keyword>
<dbReference type="EMBL" id="AP028910">
    <property type="protein sequence ID" value="BES90459.1"/>
    <property type="molecule type" value="Genomic_DNA"/>
</dbReference>
<keyword evidence="1" id="KW-0479">Metal-binding</keyword>
<gene>
    <name evidence="4" type="ORF">NTJ_03269</name>
    <name evidence="5" type="ORF">NTJ_10301</name>
</gene>
<reference evidence="4" key="2">
    <citation type="submission" date="2023-09" db="EMBL/GenBank/DDBJ databases">
        <authorList>
            <consortium name="Insect Design Technology Group"/>
            <person name="Shibata T."/>
            <person name="Kobayashi T."/>
            <person name="Uehara T."/>
        </authorList>
    </citation>
    <scope>NUCLEOTIDE SEQUENCE</scope>
    <source>
        <strain evidence="4">Japan</strain>
    </source>
</reference>
<organism evidence="4 6">
    <name type="scientific">Nesidiocoris tenuis</name>
    <dbReference type="NCBI Taxonomy" id="355587"/>
    <lineage>
        <taxon>Eukaryota</taxon>
        <taxon>Metazoa</taxon>
        <taxon>Ecdysozoa</taxon>
        <taxon>Arthropoda</taxon>
        <taxon>Hexapoda</taxon>
        <taxon>Insecta</taxon>
        <taxon>Pterygota</taxon>
        <taxon>Neoptera</taxon>
        <taxon>Paraneoptera</taxon>
        <taxon>Hemiptera</taxon>
        <taxon>Heteroptera</taxon>
        <taxon>Panheteroptera</taxon>
        <taxon>Cimicomorpha</taxon>
        <taxon>Miridae</taxon>
        <taxon>Dicyphina</taxon>
        <taxon>Nesidiocoris</taxon>
    </lineage>
</organism>
<evidence type="ECO:0000313" key="6">
    <source>
        <dbReference type="Proteomes" id="UP001307889"/>
    </source>
</evidence>
<dbReference type="InterPro" id="IPR001878">
    <property type="entry name" value="Znf_CCHC"/>
</dbReference>
<feature type="domain" description="CCHC-type" evidence="3">
    <location>
        <begin position="346"/>
        <end position="362"/>
    </location>
</feature>
<dbReference type="SMART" id="SM00343">
    <property type="entry name" value="ZnF_C2HC"/>
    <property type="match status" value="2"/>
</dbReference>
<feature type="domain" description="CCHC-type" evidence="3">
    <location>
        <begin position="369"/>
        <end position="382"/>
    </location>
</feature>
<evidence type="ECO:0000313" key="5">
    <source>
        <dbReference type="EMBL" id="BES97487.1"/>
    </source>
</evidence>
<proteinExistence type="predicted"/>
<dbReference type="InterPro" id="IPR036875">
    <property type="entry name" value="Znf_CCHC_sf"/>
</dbReference>
<evidence type="ECO:0000259" key="3">
    <source>
        <dbReference type="PROSITE" id="PS50158"/>
    </source>
</evidence>
<evidence type="ECO:0000313" key="4">
    <source>
        <dbReference type="EMBL" id="BES90459.1"/>
    </source>
</evidence>
<dbReference type="Proteomes" id="UP001307889">
    <property type="component" value="Chromosome 2"/>
</dbReference>
<sequence length="422" mass="46788">MALPQDSWKAFLVAENKEKDALVKCRAVLKKMIDATKVQKNISMDIKGSIPVLVELFDLIQHQKGVKEKLLKTLQPTQQKDGIPEEKRAGSGSWQPSQGGSKGQGSLGPWLKMGGQPSTPPSKRLREDPSSPESEGGSVEDLGWRLQSSKKKKDGRAAFPSRTNLQKAFRKEDTNQVKNRMPRARMEAVVIKPAEGRTYADILQRVRQGVNPAETTIEVRSIRRTQAGEVLMELGKAQEGRQEFQEILKNAVGEMGSVRGLTPRVSIEVRDLDSCTTLEEVELAVRQRLKGKEGVLKTFVTPTNGRELKMAIIELDQLGAKELLETGRVRVGFVNCRVRVRTTVTRCYRCLGYGHQARSCKNEDRSGSCFKCGGAGHKAANCSASEACMLCKELDVDANHVAGRKNCVAFHRALEEASRRHR</sequence>
<evidence type="ECO:0000256" key="2">
    <source>
        <dbReference type="SAM" id="MobiDB-lite"/>
    </source>
</evidence>
<accession>A0ABN7ADX7</accession>
<dbReference type="EMBL" id="AP028916">
    <property type="protein sequence ID" value="BES97487.1"/>
    <property type="molecule type" value="Genomic_DNA"/>
</dbReference>
<dbReference type="PROSITE" id="PS50158">
    <property type="entry name" value="ZF_CCHC"/>
    <property type="match status" value="2"/>
</dbReference>
<feature type="compositionally biased region" description="Low complexity" evidence="2">
    <location>
        <begin position="131"/>
        <end position="141"/>
    </location>
</feature>
<dbReference type="Gene3D" id="4.10.60.10">
    <property type="entry name" value="Zinc finger, CCHC-type"/>
    <property type="match status" value="1"/>
</dbReference>
<dbReference type="SUPFAM" id="SSF57756">
    <property type="entry name" value="Retrovirus zinc finger-like domains"/>
    <property type="match status" value="1"/>
</dbReference>
<dbReference type="Proteomes" id="UP001307889">
    <property type="component" value="Chromosome 8"/>
</dbReference>
<reference evidence="4 6" key="1">
    <citation type="submission" date="2023-09" db="EMBL/GenBank/DDBJ databases">
        <title>Nesidiocoris tenuis whole genome shotgun sequence.</title>
        <authorList>
            <person name="Shibata T."/>
            <person name="Shimoda M."/>
            <person name="Kobayashi T."/>
            <person name="Uehara T."/>
        </authorList>
    </citation>
    <scope>NUCLEOTIDE SEQUENCE [LARGE SCALE GENOMIC DNA]</scope>
    <source>
        <strain evidence="4 6">Japan</strain>
    </source>
</reference>
<feature type="compositionally biased region" description="Low complexity" evidence="2">
    <location>
        <begin position="90"/>
        <end position="99"/>
    </location>
</feature>
<keyword evidence="1" id="KW-0863">Zinc-finger</keyword>
<dbReference type="Pfam" id="PF00098">
    <property type="entry name" value="zf-CCHC"/>
    <property type="match status" value="1"/>
</dbReference>
<name>A0ABN7ADX7_9HEMI</name>
<protein>
    <submittedName>
        <fullName evidence="4">ZnF_C2HC</fullName>
    </submittedName>
</protein>
<keyword evidence="6" id="KW-1185">Reference proteome</keyword>
<evidence type="ECO:0000256" key="1">
    <source>
        <dbReference type="PROSITE-ProRule" id="PRU00047"/>
    </source>
</evidence>
<feature type="region of interest" description="Disordered" evidence="2">
    <location>
        <begin position="71"/>
        <end position="164"/>
    </location>
</feature>